<keyword evidence="4" id="KW-0997">Cell inner membrane</keyword>
<organism evidence="10 11">
    <name type="scientific">Pseudoxanthomonas dokdonensis</name>
    <dbReference type="NCBI Taxonomy" id="344882"/>
    <lineage>
        <taxon>Bacteria</taxon>
        <taxon>Pseudomonadati</taxon>
        <taxon>Pseudomonadota</taxon>
        <taxon>Gammaproteobacteria</taxon>
        <taxon>Lysobacterales</taxon>
        <taxon>Lysobacteraceae</taxon>
        <taxon>Pseudoxanthomonas</taxon>
    </lineage>
</organism>
<dbReference type="Pfam" id="PF04143">
    <property type="entry name" value="Sulf_transp"/>
    <property type="match status" value="1"/>
</dbReference>
<accession>A0A0R0CTG3</accession>
<evidence type="ECO:0000256" key="5">
    <source>
        <dbReference type="ARBA" id="ARBA00022692"/>
    </source>
</evidence>
<keyword evidence="7 9" id="KW-0472">Membrane</keyword>
<evidence type="ECO:0000256" key="6">
    <source>
        <dbReference type="ARBA" id="ARBA00022989"/>
    </source>
</evidence>
<feature type="transmembrane region" description="Helical" evidence="9">
    <location>
        <begin position="152"/>
        <end position="170"/>
    </location>
</feature>
<dbReference type="PANTHER" id="PTHR30574">
    <property type="entry name" value="INNER MEMBRANE PROTEIN YEDE"/>
    <property type="match status" value="1"/>
</dbReference>
<sequence length="331" mass="36129">MDLMTPWLWIVLPGLILGWAVQRGPLCAVKASAEIVHHGRWRRFWAIWQCPAWAWALTGLATIVSAHAITLIGPAHHGWQWPLLGGMVFATGAWINGGCSFGTVARLGRGEISFALTLLAMLAGQLCALRWLQPLAPISLQSDDLPALHWRWLWHLALAILLLVSLRQAVRQRIWRWQVWRQPNWPPALAMPFVAAAASVVLLIHQHWPSTSIAAQALSGHPQDLHRWGLLPAVVVGTVAAAMASGSFRPRIGNPAALPRRLGGGLMMGVGSVLIPGGNGHLLVAGIPALQVSALLGYLSMLAWLLLLALVRKHWIAWRIATAKKLPPPRT</sequence>
<feature type="transmembrane region" description="Helical" evidence="9">
    <location>
        <begin position="81"/>
        <end position="105"/>
    </location>
</feature>
<dbReference type="PANTHER" id="PTHR30574:SF1">
    <property type="entry name" value="SULPHUR TRANSPORT DOMAIN-CONTAINING PROTEIN"/>
    <property type="match status" value="1"/>
</dbReference>
<reference evidence="10 11" key="1">
    <citation type="submission" date="2015-05" db="EMBL/GenBank/DDBJ databases">
        <title>Genome sequencing and analysis of members of genus Stenotrophomonas.</title>
        <authorList>
            <person name="Patil P.P."/>
            <person name="Midha S."/>
            <person name="Patil P.B."/>
        </authorList>
    </citation>
    <scope>NUCLEOTIDE SEQUENCE [LARGE SCALE GENOMIC DNA]</scope>
    <source>
        <strain evidence="10 11">DSM 21858</strain>
    </source>
</reference>
<keyword evidence="6 9" id="KW-1133">Transmembrane helix</keyword>
<keyword evidence="11" id="KW-1185">Reference proteome</keyword>
<keyword evidence="5 9" id="KW-0812">Transmembrane</keyword>
<dbReference type="Proteomes" id="UP000052052">
    <property type="component" value="Unassembled WGS sequence"/>
</dbReference>
<evidence type="ECO:0000313" key="11">
    <source>
        <dbReference type="Proteomes" id="UP000052052"/>
    </source>
</evidence>
<comment type="similarity">
    <text evidence="8">Belongs to the TsuA/YedE (TC 9.B.102) family.</text>
</comment>
<feature type="transmembrane region" description="Helical" evidence="9">
    <location>
        <begin position="289"/>
        <end position="311"/>
    </location>
</feature>
<gene>
    <name evidence="10" type="ORF">ABB29_13980</name>
</gene>
<dbReference type="InterPro" id="IPR007272">
    <property type="entry name" value="Sulf_transp_TsuA/YedE"/>
</dbReference>
<dbReference type="AlphaFoldDB" id="A0A0R0CTG3"/>
<feature type="transmembrane region" description="Helical" evidence="9">
    <location>
        <begin position="6"/>
        <end position="24"/>
    </location>
</feature>
<evidence type="ECO:0000256" key="2">
    <source>
        <dbReference type="ARBA" id="ARBA00022448"/>
    </source>
</evidence>
<feature type="transmembrane region" description="Helical" evidence="9">
    <location>
        <begin position="45"/>
        <end position="69"/>
    </location>
</feature>
<evidence type="ECO:0000256" key="8">
    <source>
        <dbReference type="ARBA" id="ARBA00035655"/>
    </source>
</evidence>
<evidence type="ECO:0000256" key="3">
    <source>
        <dbReference type="ARBA" id="ARBA00022475"/>
    </source>
</evidence>
<feature type="transmembrane region" description="Helical" evidence="9">
    <location>
        <begin position="258"/>
        <end position="277"/>
    </location>
</feature>
<dbReference type="EMBL" id="LDJL01000016">
    <property type="protein sequence ID" value="KRG68152.1"/>
    <property type="molecule type" value="Genomic_DNA"/>
</dbReference>
<keyword evidence="2" id="KW-0813">Transport</keyword>
<evidence type="ECO:0000256" key="4">
    <source>
        <dbReference type="ARBA" id="ARBA00022519"/>
    </source>
</evidence>
<dbReference type="PATRIC" id="fig|344882.3.peg.1179"/>
<comment type="caution">
    <text evidence="10">The sequence shown here is derived from an EMBL/GenBank/DDBJ whole genome shotgun (WGS) entry which is preliminary data.</text>
</comment>
<feature type="transmembrane region" description="Helical" evidence="9">
    <location>
        <begin position="112"/>
        <end position="132"/>
    </location>
</feature>
<name>A0A0R0CTG3_9GAMM</name>
<comment type="subcellular location">
    <subcellularLocation>
        <location evidence="1">Cell inner membrane</location>
        <topology evidence="1">Multi-pass membrane protein</topology>
    </subcellularLocation>
</comment>
<evidence type="ECO:0000256" key="9">
    <source>
        <dbReference type="SAM" id="Phobius"/>
    </source>
</evidence>
<dbReference type="OrthoDB" id="7443803at2"/>
<evidence type="ECO:0000256" key="7">
    <source>
        <dbReference type="ARBA" id="ARBA00023136"/>
    </source>
</evidence>
<feature type="transmembrane region" description="Helical" evidence="9">
    <location>
        <begin position="228"/>
        <end position="246"/>
    </location>
</feature>
<evidence type="ECO:0000256" key="1">
    <source>
        <dbReference type="ARBA" id="ARBA00004429"/>
    </source>
</evidence>
<evidence type="ECO:0000313" key="10">
    <source>
        <dbReference type="EMBL" id="KRG68152.1"/>
    </source>
</evidence>
<keyword evidence="3" id="KW-1003">Cell membrane</keyword>
<dbReference type="GO" id="GO:0005886">
    <property type="term" value="C:plasma membrane"/>
    <property type="evidence" value="ECO:0007669"/>
    <property type="project" value="UniProtKB-SubCell"/>
</dbReference>
<dbReference type="RefSeq" id="WP_057660133.1">
    <property type="nucleotide sequence ID" value="NZ_LDJL01000016.1"/>
</dbReference>
<protein>
    <submittedName>
        <fullName evidence="10">Uncharacterized protein</fullName>
    </submittedName>
</protein>
<feature type="transmembrane region" description="Helical" evidence="9">
    <location>
        <begin position="190"/>
        <end position="208"/>
    </location>
</feature>
<proteinExistence type="inferred from homology"/>